<dbReference type="GO" id="GO:0006565">
    <property type="term" value="P:L-serine catabolic process"/>
    <property type="evidence" value="ECO:0007669"/>
    <property type="project" value="TreeGrafter"/>
</dbReference>
<dbReference type="Proteomes" id="UP000030652">
    <property type="component" value="Unassembled WGS sequence"/>
</dbReference>
<proteinExistence type="inferred from homology"/>
<dbReference type="InterPro" id="IPR050147">
    <property type="entry name" value="Ser/Thr_Dehydratase"/>
</dbReference>
<dbReference type="eggNOG" id="COG0498">
    <property type="taxonomic scope" value="Bacteria"/>
</dbReference>
<dbReference type="PANTHER" id="PTHR48078">
    <property type="entry name" value="THREONINE DEHYDRATASE, MITOCHONDRIAL-RELATED"/>
    <property type="match status" value="1"/>
</dbReference>
<evidence type="ECO:0000256" key="5">
    <source>
        <dbReference type="NCBIfam" id="TIGR00260"/>
    </source>
</evidence>
<evidence type="ECO:0000259" key="7">
    <source>
        <dbReference type="Pfam" id="PF00291"/>
    </source>
</evidence>
<evidence type="ECO:0000256" key="1">
    <source>
        <dbReference type="ARBA" id="ARBA00001933"/>
    </source>
</evidence>
<dbReference type="GO" id="GO:0009097">
    <property type="term" value="P:isoleucine biosynthetic process"/>
    <property type="evidence" value="ECO:0007669"/>
    <property type="project" value="TreeGrafter"/>
</dbReference>
<keyword evidence="3 6" id="KW-0663">Pyridoxal phosphate</keyword>
<evidence type="ECO:0000256" key="6">
    <source>
        <dbReference type="PIRSR" id="PIRSR604450-51"/>
    </source>
</evidence>
<dbReference type="EC" id="4.2.3.1" evidence="5"/>
<sequence>MSFVKGLKCRECGKGYPKEALHVCSFCFGPLEVDYKYEEIKKVISRELIESRGKNMWRYKELLPLDGEPTVGTQVGYTPLIKADNLARKLGVSELYVKNDAVNFPTYSFKDRVVSAALSKAKELGFKTVACATTGNLGNSVAAQAVQGNLESYIFMPSNLEQGKVIGTSIYGTNVISIDGNYDGVNRMCSEIADKYGWAFANINIRPYYAEGSKTYGYEIVEQLGWKAPKHVVVPMAGGSLIIKIGKAIKEMTELGLIEKSNTALYGAQASGSSPISTAIKKGSDVIAPVIPDTIAHSIAIGNPADGFYSVQAINDSGGCAEDVSDDELVEGIKLLASTEGIFTETAGGVTVAVTKKLIEQGKLPRDESIVICITGNGLKTLEAVIGKVDKPCVIDANIESFNAFMEKREVCTA</sequence>
<dbReference type="Gene3D" id="3.40.50.1100">
    <property type="match status" value="2"/>
</dbReference>
<evidence type="ECO:0000256" key="4">
    <source>
        <dbReference type="ARBA" id="ARBA00023239"/>
    </source>
</evidence>
<dbReference type="GO" id="GO:0003941">
    <property type="term" value="F:L-serine ammonia-lyase activity"/>
    <property type="evidence" value="ECO:0007669"/>
    <property type="project" value="TreeGrafter"/>
</dbReference>
<evidence type="ECO:0000313" key="9">
    <source>
        <dbReference type="Proteomes" id="UP000030652"/>
    </source>
</evidence>
<dbReference type="GO" id="GO:0004794">
    <property type="term" value="F:threonine deaminase activity"/>
    <property type="evidence" value="ECO:0007669"/>
    <property type="project" value="TreeGrafter"/>
</dbReference>
<gene>
    <name evidence="8" type="primary">thrC</name>
    <name evidence="8" type="ORF">SCABRO_03238</name>
</gene>
<dbReference type="EMBL" id="JRYO01000225">
    <property type="protein sequence ID" value="KHE90937.1"/>
    <property type="molecule type" value="Genomic_DNA"/>
</dbReference>
<accession>A0A0B0ECI9</accession>
<dbReference type="AlphaFoldDB" id="A0A0B0ECI9"/>
<dbReference type="InterPro" id="IPR004450">
    <property type="entry name" value="Thr_synthase-like"/>
</dbReference>
<name>A0A0B0ECI9_9BACT</name>
<dbReference type="InterPro" id="IPR036052">
    <property type="entry name" value="TrpB-like_PALP_sf"/>
</dbReference>
<dbReference type="NCBIfam" id="TIGR00260">
    <property type="entry name" value="thrC"/>
    <property type="match status" value="1"/>
</dbReference>
<reference evidence="8 9" key="1">
    <citation type="submission" date="2014-10" db="EMBL/GenBank/DDBJ databases">
        <title>Draft genome of anammox bacterium scalindua brodae, obtained using differential coverage binning of sequence data from two enrichment reactors.</title>
        <authorList>
            <person name="Speth D.R."/>
            <person name="Russ L."/>
            <person name="Kartal B."/>
            <person name="Op den Camp H.J."/>
            <person name="Dutilh B.E."/>
            <person name="Jetten M.S."/>
        </authorList>
    </citation>
    <scope>NUCLEOTIDE SEQUENCE [LARGE SCALE GENOMIC DNA]</scope>
    <source>
        <strain evidence="8">RU1</strain>
    </source>
</reference>
<feature type="modified residue" description="N6-(pyridoxal phosphate)lysine" evidence="6">
    <location>
        <position position="110"/>
    </location>
</feature>
<organism evidence="8 9">
    <name type="scientific">Candidatus Scalindua brodae</name>
    <dbReference type="NCBI Taxonomy" id="237368"/>
    <lineage>
        <taxon>Bacteria</taxon>
        <taxon>Pseudomonadati</taxon>
        <taxon>Planctomycetota</taxon>
        <taxon>Candidatus Brocadiia</taxon>
        <taxon>Candidatus Brocadiales</taxon>
        <taxon>Candidatus Scalinduaceae</taxon>
        <taxon>Candidatus Scalindua</taxon>
    </lineage>
</organism>
<comment type="similarity">
    <text evidence="2">Belongs to the threonine synthase family.</text>
</comment>
<comment type="cofactor">
    <cofactor evidence="1 6">
        <name>pyridoxal 5'-phosphate</name>
        <dbReference type="ChEBI" id="CHEBI:597326"/>
    </cofactor>
</comment>
<dbReference type="GO" id="GO:0004795">
    <property type="term" value="F:threonine synthase activity"/>
    <property type="evidence" value="ECO:0007669"/>
    <property type="project" value="UniProtKB-UniRule"/>
</dbReference>
<dbReference type="SUPFAM" id="SSF53686">
    <property type="entry name" value="Tryptophan synthase beta subunit-like PLP-dependent enzymes"/>
    <property type="match status" value="1"/>
</dbReference>
<evidence type="ECO:0000256" key="3">
    <source>
        <dbReference type="ARBA" id="ARBA00022898"/>
    </source>
</evidence>
<dbReference type="PATRIC" id="fig|237368.3.peg.3501"/>
<feature type="domain" description="Tryptophan synthase beta chain-like PALP" evidence="7">
    <location>
        <begin position="74"/>
        <end position="376"/>
    </location>
</feature>
<dbReference type="GO" id="GO:0009088">
    <property type="term" value="P:threonine biosynthetic process"/>
    <property type="evidence" value="ECO:0007669"/>
    <property type="project" value="UniProtKB-UniRule"/>
</dbReference>
<protein>
    <recommendedName>
        <fullName evidence="5">Threonine synthase</fullName>
        <ecNumber evidence="5">4.2.3.1</ecNumber>
    </recommendedName>
</protein>
<dbReference type="GO" id="GO:0006567">
    <property type="term" value="P:L-threonine catabolic process"/>
    <property type="evidence" value="ECO:0007669"/>
    <property type="project" value="TreeGrafter"/>
</dbReference>
<evidence type="ECO:0000256" key="2">
    <source>
        <dbReference type="ARBA" id="ARBA00005517"/>
    </source>
</evidence>
<evidence type="ECO:0000313" key="8">
    <source>
        <dbReference type="EMBL" id="KHE90937.1"/>
    </source>
</evidence>
<dbReference type="PANTHER" id="PTHR48078:SF6">
    <property type="entry name" value="L-THREONINE DEHYDRATASE CATABOLIC TDCB"/>
    <property type="match status" value="1"/>
</dbReference>
<dbReference type="InterPro" id="IPR001926">
    <property type="entry name" value="TrpB-like_PALP"/>
</dbReference>
<dbReference type="Pfam" id="PF00291">
    <property type="entry name" value="PALP"/>
    <property type="match status" value="1"/>
</dbReference>
<comment type="caution">
    <text evidence="8">The sequence shown here is derived from an EMBL/GenBank/DDBJ whole genome shotgun (WGS) entry which is preliminary data.</text>
</comment>
<keyword evidence="4 8" id="KW-0456">Lyase</keyword>
<dbReference type="CDD" id="cd01563">
    <property type="entry name" value="Thr-synth_1"/>
    <property type="match status" value="1"/>
</dbReference>